<sequence length="274" mass="32011">MILADFHTHTNFSTDSDSTPESMIERAISMGLTTYCITDHMDYRYPHGEEGTFTFNPNDYITCLQELKKRYANQIELLIGVELGLRNEPELKEEVREYYNSLLSTYPFDFVIGSTHVLQNTDPYYKEFWTTNTTKEGILAYFQSIAHNAKYYRGFQIHGHLDYIIRYIPETLKAYDYLDYKDILDECLRTLIEHGIGIECNTSGFKYKLSSPHPKAEILKRYLELGGEILTIGSDAHKPEHIAYDFTVANDLLTNLGFRYYTVFRDRKPTFMKL</sequence>
<keyword evidence="4 8" id="KW-0028">Amino-acid biosynthesis</keyword>
<dbReference type="UniPathway" id="UPA00031">
    <property type="reaction ID" value="UER00013"/>
</dbReference>
<dbReference type="InterPro" id="IPR016195">
    <property type="entry name" value="Pol/histidinol_Pase-like"/>
</dbReference>
<evidence type="ECO:0000256" key="6">
    <source>
        <dbReference type="ARBA" id="ARBA00023102"/>
    </source>
</evidence>
<name>A0A3D2X322_9FIRM</name>
<evidence type="ECO:0000313" key="11">
    <source>
        <dbReference type="Proteomes" id="UP000262969"/>
    </source>
</evidence>
<keyword evidence="6 8" id="KW-0368">Histidine biosynthesis</keyword>
<evidence type="ECO:0000256" key="1">
    <source>
        <dbReference type="ARBA" id="ARBA00004970"/>
    </source>
</evidence>
<dbReference type="Pfam" id="PF02811">
    <property type="entry name" value="PHP"/>
    <property type="match status" value="1"/>
</dbReference>
<dbReference type="PANTHER" id="PTHR21039">
    <property type="entry name" value="HISTIDINOL PHOSPHATASE-RELATED"/>
    <property type="match status" value="1"/>
</dbReference>
<comment type="catalytic activity">
    <reaction evidence="7 8">
        <text>L-histidinol phosphate + H2O = L-histidinol + phosphate</text>
        <dbReference type="Rhea" id="RHEA:14465"/>
        <dbReference type="ChEBI" id="CHEBI:15377"/>
        <dbReference type="ChEBI" id="CHEBI:43474"/>
        <dbReference type="ChEBI" id="CHEBI:57699"/>
        <dbReference type="ChEBI" id="CHEBI:57980"/>
        <dbReference type="EC" id="3.1.3.15"/>
    </reaction>
</comment>
<feature type="domain" description="Polymerase/histidinol phosphatase N-terminal" evidence="9">
    <location>
        <begin position="4"/>
        <end position="87"/>
    </location>
</feature>
<evidence type="ECO:0000256" key="5">
    <source>
        <dbReference type="ARBA" id="ARBA00022801"/>
    </source>
</evidence>
<dbReference type="Proteomes" id="UP000262969">
    <property type="component" value="Unassembled WGS sequence"/>
</dbReference>
<dbReference type="EMBL" id="DPVV01000137">
    <property type="protein sequence ID" value="HCL01549.1"/>
    <property type="molecule type" value="Genomic_DNA"/>
</dbReference>
<dbReference type="GO" id="GO:0005737">
    <property type="term" value="C:cytoplasm"/>
    <property type="evidence" value="ECO:0007669"/>
    <property type="project" value="TreeGrafter"/>
</dbReference>
<evidence type="ECO:0000256" key="2">
    <source>
        <dbReference type="ARBA" id="ARBA00009152"/>
    </source>
</evidence>
<evidence type="ECO:0000256" key="7">
    <source>
        <dbReference type="ARBA" id="ARBA00049158"/>
    </source>
</evidence>
<protein>
    <recommendedName>
        <fullName evidence="3 8">Histidinol-phosphatase</fullName>
        <shortName evidence="8">HolPase</shortName>
        <ecNumber evidence="3 8">3.1.3.15</ecNumber>
    </recommendedName>
</protein>
<dbReference type="SUPFAM" id="SSF89550">
    <property type="entry name" value="PHP domain-like"/>
    <property type="match status" value="1"/>
</dbReference>
<dbReference type="Gene3D" id="3.20.20.140">
    <property type="entry name" value="Metal-dependent hydrolases"/>
    <property type="match status" value="1"/>
</dbReference>
<dbReference type="AlphaFoldDB" id="A0A3D2X322"/>
<comment type="caution">
    <text evidence="10">The sequence shown here is derived from an EMBL/GenBank/DDBJ whole genome shotgun (WGS) entry which is preliminary data.</text>
</comment>
<evidence type="ECO:0000256" key="4">
    <source>
        <dbReference type="ARBA" id="ARBA00022605"/>
    </source>
</evidence>
<gene>
    <name evidence="10" type="ORF">DHW61_03900</name>
</gene>
<evidence type="ECO:0000256" key="3">
    <source>
        <dbReference type="ARBA" id="ARBA00013085"/>
    </source>
</evidence>
<dbReference type="SMART" id="SM00481">
    <property type="entry name" value="POLIIIAc"/>
    <property type="match status" value="1"/>
</dbReference>
<accession>A0A3D2X322</accession>
<dbReference type="InterPro" id="IPR003141">
    <property type="entry name" value="Pol/His_phosphatase_N"/>
</dbReference>
<comment type="similarity">
    <text evidence="2 8">Belongs to the PHP hydrolase family. HisK subfamily.</text>
</comment>
<evidence type="ECO:0000259" key="9">
    <source>
        <dbReference type="SMART" id="SM00481"/>
    </source>
</evidence>
<dbReference type="PANTHER" id="PTHR21039:SF0">
    <property type="entry name" value="HISTIDINOL-PHOSPHATASE"/>
    <property type="match status" value="1"/>
</dbReference>
<dbReference type="EC" id="3.1.3.15" evidence="3 8"/>
<evidence type="ECO:0000313" key="10">
    <source>
        <dbReference type="EMBL" id="HCL01549.1"/>
    </source>
</evidence>
<reference evidence="10 11" key="1">
    <citation type="journal article" date="2018" name="Nat. Biotechnol.">
        <title>A standardized bacterial taxonomy based on genome phylogeny substantially revises the tree of life.</title>
        <authorList>
            <person name="Parks D.H."/>
            <person name="Chuvochina M."/>
            <person name="Waite D.W."/>
            <person name="Rinke C."/>
            <person name="Skarshewski A."/>
            <person name="Chaumeil P.A."/>
            <person name="Hugenholtz P."/>
        </authorList>
    </citation>
    <scope>NUCLEOTIDE SEQUENCE [LARGE SCALE GENOMIC DNA]</scope>
    <source>
        <strain evidence="10">UBA11728</strain>
    </source>
</reference>
<dbReference type="NCBIfam" id="TIGR01856">
    <property type="entry name" value="hisJ_fam"/>
    <property type="match status" value="1"/>
</dbReference>
<keyword evidence="5 8" id="KW-0378">Hydrolase</keyword>
<evidence type="ECO:0000256" key="8">
    <source>
        <dbReference type="RuleBase" id="RU366003"/>
    </source>
</evidence>
<dbReference type="GO" id="GO:0000105">
    <property type="term" value="P:L-histidine biosynthetic process"/>
    <property type="evidence" value="ECO:0007669"/>
    <property type="project" value="UniProtKB-UniRule"/>
</dbReference>
<comment type="pathway">
    <text evidence="1 8">Amino-acid biosynthesis; L-histidine biosynthesis; L-histidine from 5-phospho-alpha-D-ribose 1-diphosphate: step 8/9.</text>
</comment>
<dbReference type="GO" id="GO:0004401">
    <property type="term" value="F:histidinol-phosphatase activity"/>
    <property type="evidence" value="ECO:0007669"/>
    <property type="project" value="UniProtKB-UniRule"/>
</dbReference>
<dbReference type="InterPro" id="IPR010140">
    <property type="entry name" value="Histidinol_P_phosphatase_HisJ"/>
</dbReference>
<proteinExistence type="inferred from homology"/>
<organism evidence="10 11">
    <name type="scientific">Lachnoclostridium phytofermentans</name>
    <dbReference type="NCBI Taxonomy" id="66219"/>
    <lineage>
        <taxon>Bacteria</taxon>
        <taxon>Bacillati</taxon>
        <taxon>Bacillota</taxon>
        <taxon>Clostridia</taxon>
        <taxon>Lachnospirales</taxon>
        <taxon>Lachnospiraceae</taxon>
    </lineage>
</organism>
<dbReference type="InterPro" id="IPR004013">
    <property type="entry name" value="PHP_dom"/>
</dbReference>